<proteinExistence type="predicted"/>
<dbReference type="InterPro" id="IPR001173">
    <property type="entry name" value="Glyco_trans_2-like"/>
</dbReference>
<dbReference type="Gene3D" id="3.90.550.10">
    <property type="entry name" value="Spore Coat Polysaccharide Biosynthesis Protein SpsA, Chain A"/>
    <property type="match status" value="1"/>
</dbReference>
<dbReference type="RefSeq" id="WP_166586697.1">
    <property type="nucleotide sequence ID" value="NZ_WWEO01000043.1"/>
</dbReference>
<sequence length="343" mass="40236">METKLSVIIPVYNAQAFLEKCIESVLTQSFTDFELILVNDGSVDASGQICNSFAAKDHRVNVIHQKNQGVSNARNNGLNNACGQYVAFIDSDDWVEPDFFQAYFDELKNNPTQLMYQGFTNDFHDRVSYLHLPHKRYRDESITEALYEVEFRECLGGACNKLFEKKIIEENKIRFDPQISYGEDKIFTLQYCLNINSITLLDCCYYHYNRAQDTSLSNTHHSSKKLEILLEIEHKLFNRINEKYFNEKFLKAINGRYVSFSKYALISMYRPTENRDKSDRLNLLKKIHRFMNSNVFDTSFDRDVPKVGGFLIGLKSDWGLKLMMSVRYRFNKIYLLFRSERTK</sequence>
<reference evidence="4" key="2">
    <citation type="submission" date="2020-10" db="EMBL/GenBank/DDBJ databases">
        <title>Mucilaginibacter sp. nov., isolated from soil.</title>
        <authorList>
            <person name="Jeon C.O."/>
        </authorList>
    </citation>
    <scope>NUCLEOTIDE SEQUENCE</scope>
    <source>
        <strain evidence="4">R11</strain>
    </source>
</reference>
<protein>
    <submittedName>
        <fullName evidence="4">Glycosyltransferase</fullName>
    </submittedName>
</protein>
<accession>A0A965ZGQ0</accession>
<comment type="caution">
    <text evidence="4">The sequence shown here is derived from an EMBL/GenBank/DDBJ whole genome shotgun (WGS) entry which is preliminary data.</text>
</comment>
<dbReference type="InterPro" id="IPR029044">
    <property type="entry name" value="Nucleotide-diphossugar_trans"/>
</dbReference>
<name>A0A965ZGQ0_9SPHI</name>
<gene>
    <name evidence="4" type="ORF">GSY63_15355</name>
</gene>
<keyword evidence="2" id="KW-0808">Transferase</keyword>
<reference evidence="4" key="1">
    <citation type="submission" date="2020-01" db="EMBL/GenBank/DDBJ databases">
        <authorList>
            <person name="Seo Y.L."/>
        </authorList>
    </citation>
    <scope>NUCLEOTIDE SEQUENCE</scope>
    <source>
        <strain evidence="4">R11</strain>
    </source>
</reference>
<dbReference type="AlphaFoldDB" id="A0A965ZGQ0"/>
<dbReference type="EMBL" id="WWEO01000043">
    <property type="protein sequence ID" value="NCD70743.1"/>
    <property type="molecule type" value="Genomic_DNA"/>
</dbReference>
<feature type="domain" description="Glycosyltransferase 2-like" evidence="3">
    <location>
        <begin position="6"/>
        <end position="134"/>
    </location>
</feature>
<dbReference type="Proteomes" id="UP000638732">
    <property type="component" value="Unassembled WGS sequence"/>
</dbReference>
<evidence type="ECO:0000256" key="1">
    <source>
        <dbReference type="ARBA" id="ARBA00022676"/>
    </source>
</evidence>
<dbReference type="CDD" id="cd00761">
    <property type="entry name" value="Glyco_tranf_GTA_type"/>
    <property type="match status" value="1"/>
</dbReference>
<evidence type="ECO:0000313" key="4">
    <source>
        <dbReference type="EMBL" id="NCD70743.1"/>
    </source>
</evidence>
<organism evidence="4 5">
    <name type="scientific">Mucilaginibacter agri</name>
    <dbReference type="NCBI Taxonomy" id="2695265"/>
    <lineage>
        <taxon>Bacteria</taxon>
        <taxon>Pseudomonadati</taxon>
        <taxon>Bacteroidota</taxon>
        <taxon>Sphingobacteriia</taxon>
        <taxon>Sphingobacteriales</taxon>
        <taxon>Sphingobacteriaceae</taxon>
        <taxon>Mucilaginibacter</taxon>
    </lineage>
</organism>
<keyword evidence="5" id="KW-1185">Reference proteome</keyword>
<dbReference type="PANTHER" id="PTHR22916">
    <property type="entry name" value="GLYCOSYLTRANSFERASE"/>
    <property type="match status" value="1"/>
</dbReference>
<dbReference type="PANTHER" id="PTHR22916:SF51">
    <property type="entry name" value="GLYCOSYLTRANSFERASE EPSH-RELATED"/>
    <property type="match status" value="1"/>
</dbReference>
<evidence type="ECO:0000256" key="2">
    <source>
        <dbReference type="ARBA" id="ARBA00022679"/>
    </source>
</evidence>
<dbReference type="GO" id="GO:0016758">
    <property type="term" value="F:hexosyltransferase activity"/>
    <property type="evidence" value="ECO:0007669"/>
    <property type="project" value="UniProtKB-ARBA"/>
</dbReference>
<evidence type="ECO:0000259" key="3">
    <source>
        <dbReference type="Pfam" id="PF00535"/>
    </source>
</evidence>
<evidence type="ECO:0000313" key="5">
    <source>
        <dbReference type="Proteomes" id="UP000638732"/>
    </source>
</evidence>
<dbReference type="Pfam" id="PF00535">
    <property type="entry name" value="Glycos_transf_2"/>
    <property type="match status" value="1"/>
</dbReference>
<keyword evidence="1" id="KW-0328">Glycosyltransferase</keyword>
<dbReference type="SUPFAM" id="SSF53448">
    <property type="entry name" value="Nucleotide-diphospho-sugar transferases"/>
    <property type="match status" value="1"/>
</dbReference>